<dbReference type="GO" id="GO:0016779">
    <property type="term" value="F:nucleotidyltransferase activity"/>
    <property type="evidence" value="ECO:0007669"/>
    <property type="project" value="UniProtKB-KW"/>
</dbReference>
<dbReference type="PANTHER" id="PTHR37984:SF5">
    <property type="entry name" value="PROTEIN NYNRIN-LIKE"/>
    <property type="match status" value="1"/>
</dbReference>
<feature type="region of interest" description="Disordered" evidence="6">
    <location>
        <begin position="721"/>
        <end position="770"/>
    </location>
</feature>
<keyword evidence="5" id="KW-0479">Metal-binding</keyword>
<feature type="region of interest" description="Disordered" evidence="6">
    <location>
        <begin position="251"/>
        <end position="293"/>
    </location>
</feature>
<dbReference type="Proteomes" id="UP000024635">
    <property type="component" value="Unassembled WGS sequence"/>
</dbReference>
<keyword evidence="9" id="KW-1185">Reference proteome</keyword>
<sequence length="942" mass="106932">MSGVSKETEHQATTENTVPDAQLMGEKEVGTKYKGLEEKIKELLKSVTNVRVVCEREVSRAFRLGDARKEAVVSAVEEQTKIVREEINTIFCEHLVEEEQSVTSGPQVDLQVTEVLGQAELTTAAKLKHCLAVRWQQQRVIENLCVVNECAEDELENEVTDLKLRAEYFEAKWREARKNAEQLQLQVHRLAVKVRKMGNPRRPHTILNNESAEGETDREMDSTDGEQYDCSRRHSNCKSFLRKNVERIELQDRQKPSTSCAQALIQKRSSRMHRRNSSSDTPQQSDTGAFAERGHRVRVKCEEQFTMKDFMLAATVPEVKPYHGKPTESFKRFLKSFLMKYPRTHWDDTRLIQLLEGFLRKDALTIFETLPRRVKEGSFDELIRAMKERLDEEGNVACVKALTSLRTLTMRDNQTVSDFCYVLEKIASQAYPDETMGKVSLQMAEILYSQLSKWSGSYILAETIETSPRDRVYERVKEAALRLERNLQRVKRKQDHRRYEHSKDSKERLVEIPTSSEEECEWKHSASLQKSIHKKTTPGRSGAKRCFSCGVLGHIARDCRSKPEDDTSEKTQKEVSSFSTALESWLCTVASEQPRNVNLFFGEKLLIPVRTMGMRTQALVDTGSETSIAPLSLFKRAKETGVDVDTFVDRVPNMTKVNVRDASGNKIEILDSIKLRVEMYGRVENIPMHVSKSCGDVIILGTNVLQSLGFKLTRGDASENLLSRKRDKGTSVQGAKRNRKPETDRKISAAHVEGMSASVPCTRNKGSDKAEKLKRKIREKERPNERYSNTGTFHCRATANALDNPRLKCSHKCHGRSQNTEDEAAIGSAYTARSMVVSKDSSVPSVSEAALAVGIIARKLVSASHPVTSATGWDFYTKSQEFAKEKMTMVPFNKLQKNKEEDGKSEEPGTDHYHGGYQYDNPQHGRGRRGRYRMVNGRGQPF</sequence>
<reference evidence="9" key="1">
    <citation type="journal article" date="2015" name="Nat. Genet.">
        <title>The genome and transcriptome of the zoonotic hookworm Ancylostoma ceylanicum identify infection-specific gene families.</title>
        <authorList>
            <person name="Schwarz E.M."/>
            <person name="Hu Y."/>
            <person name="Antoshechkin I."/>
            <person name="Miller M.M."/>
            <person name="Sternberg P.W."/>
            <person name="Aroian R.V."/>
        </authorList>
    </citation>
    <scope>NUCLEOTIDE SEQUENCE</scope>
    <source>
        <strain evidence="9">HY135</strain>
    </source>
</reference>
<feature type="region of interest" description="Disordered" evidence="6">
    <location>
        <begin position="894"/>
        <end position="942"/>
    </location>
</feature>
<dbReference type="InterPro" id="IPR036875">
    <property type="entry name" value="Znf_CCHC_sf"/>
</dbReference>
<evidence type="ECO:0000256" key="6">
    <source>
        <dbReference type="SAM" id="MobiDB-lite"/>
    </source>
</evidence>
<keyword evidence="3" id="KW-0540">Nuclease</keyword>
<accession>A0A016V0K3</accession>
<evidence type="ECO:0000313" key="8">
    <source>
        <dbReference type="EMBL" id="EYC20965.1"/>
    </source>
</evidence>
<evidence type="ECO:0000313" key="9">
    <source>
        <dbReference type="Proteomes" id="UP000024635"/>
    </source>
</evidence>
<dbReference type="GO" id="GO:0003676">
    <property type="term" value="F:nucleic acid binding"/>
    <property type="evidence" value="ECO:0007669"/>
    <property type="project" value="InterPro"/>
</dbReference>
<dbReference type="SUPFAM" id="SSF57756">
    <property type="entry name" value="Retrovirus zinc finger-like domains"/>
    <property type="match status" value="1"/>
</dbReference>
<evidence type="ECO:0000256" key="4">
    <source>
        <dbReference type="ARBA" id="ARBA00022759"/>
    </source>
</evidence>
<evidence type="ECO:0000256" key="2">
    <source>
        <dbReference type="ARBA" id="ARBA00022695"/>
    </source>
</evidence>
<keyword evidence="5" id="KW-0862">Zinc</keyword>
<feature type="compositionally biased region" description="Basic residues" evidence="6">
    <location>
        <begin position="195"/>
        <end position="204"/>
    </location>
</feature>
<dbReference type="PROSITE" id="PS50158">
    <property type="entry name" value="ZF_CCHC"/>
    <property type="match status" value="1"/>
</dbReference>
<dbReference type="SUPFAM" id="SSF50630">
    <property type="entry name" value="Acid proteases"/>
    <property type="match status" value="1"/>
</dbReference>
<dbReference type="AlphaFoldDB" id="A0A016V0K3"/>
<evidence type="ECO:0000259" key="7">
    <source>
        <dbReference type="PROSITE" id="PS50158"/>
    </source>
</evidence>
<comment type="caution">
    <text evidence="8">The sequence shown here is derived from an EMBL/GenBank/DDBJ whole genome shotgun (WGS) entry which is preliminary data.</text>
</comment>
<feature type="region of interest" description="Disordered" evidence="6">
    <location>
        <begin position="195"/>
        <end position="231"/>
    </location>
</feature>
<keyword evidence="5" id="KW-0863">Zinc-finger</keyword>
<dbReference type="Gene3D" id="2.40.70.10">
    <property type="entry name" value="Acid Proteases"/>
    <property type="match status" value="1"/>
</dbReference>
<feature type="domain" description="CCHC-type" evidence="7">
    <location>
        <begin position="545"/>
        <end position="561"/>
    </location>
</feature>
<feature type="compositionally biased region" description="Basic and acidic residues" evidence="6">
    <location>
        <begin position="1"/>
        <end position="12"/>
    </location>
</feature>
<dbReference type="GO" id="GO:0005737">
    <property type="term" value="C:cytoplasm"/>
    <property type="evidence" value="ECO:0007669"/>
    <property type="project" value="UniProtKB-ARBA"/>
</dbReference>
<dbReference type="EMBL" id="JARK01001356">
    <property type="protein sequence ID" value="EYC20965.1"/>
    <property type="molecule type" value="Genomic_DNA"/>
</dbReference>
<feature type="region of interest" description="Disordered" evidence="6">
    <location>
        <begin position="1"/>
        <end position="26"/>
    </location>
</feature>
<evidence type="ECO:0000256" key="5">
    <source>
        <dbReference type="PROSITE-ProRule" id="PRU00047"/>
    </source>
</evidence>
<dbReference type="InterPro" id="IPR021109">
    <property type="entry name" value="Peptidase_aspartic_dom_sf"/>
</dbReference>
<dbReference type="InterPro" id="IPR001878">
    <property type="entry name" value="Znf_CCHC"/>
</dbReference>
<organism evidence="8 9">
    <name type="scientific">Ancylostoma ceylanicum</name>
    <dbReference type="NCBI Taxonomy" id="53326"/>
    <lineage>
        <taxon>Eukaryota</taxon>
        <taxon>Metazoa</taxon>
        <taxon>Ecdysozoa</taxon>
        <taxon>Nematoda</taxon>
        <taxon>Chromadorea</taxon>
        <taxon>Rhabditida</taxon>
        <taxon>Rhabditina</taxon>
        <taxon>Rhabditomorpha</taxon>
        <taxon>Strongyloidea</taxon>
        <taxon>Ancylostomatidae</taxon>
        <taxon>Ancylostomatinae</taxon>
        <taxon>Ancylostoma</taxon>
    </lineage>
</organism>
<feature type="compositionally biased region" description="Basic and acidic residues" evidence="6">
    <location>
        <begin position="897"/>
        <end position="914"/>
    </location>
</feature>
<dbReference type="PANTHER" id="PTHR37984">
    <property type="entry name" value="PROTEIN CBG26694"/>
    <property type="match status" value="1"/>
</dbReference>
<gene>
    <name evidence="8" type="primary">Acey_s0020.g157</name>
    <name evidence="8" type="ORF">Y032_0020g157</name>
</gene>
<dbReference type="SMART" id="SM00343">
    <property type="entry name" value="ZnF_C2HC"/>
    <property type="match status" value="1"/>
</dbReference>
<evidence type="ECO:0000256" key="1">
    <source>
        <dbReference type="ARBA" id="ARBA00022679"/>
    </source>
</evidence>
<dbReference type="Pfam" id="PF00098">
    <property type="entry name" value="zf-CCHC"/>
    <property type="match status" value="1"/>
</dbReference>
<dbReference type="GO" id="GO:0008270">
    <property type="term" value="F:zinc ion binding"/>
    <property type="evidence" value="ECO:0007669"/>
    <property type="project" value="UniProtKB-KW"/>
</dbReference>
<name>A0A016V0K3_9BILA</name>
<keyword evidence="4" id="KW-0378">Hydrolase</keyword>
<dbReference type="GO" id="GO:0004519">
    <property type="term" value="F:endonuclease activity"/>
    <property type="evidence" value="ECO:0007669"/>
    <property type="project" value="UniProtKB-KW"/>
</dbReference>
<dbReference type="CDD" id="cd00303">
    <property type="entry name" value="retropepsin_like"/>
    <property type="match status" value="1"/>
</dbReference>
<dbReference type="InterPro" id="IPR050951">
    <property type="entry name" value="Retrovirus_Pol_polyprotein"/>
</dbReference>
<protein>
    <recommendedName>
        <fullName evidence="7">CCHC-type domain-containing protein</fullName>
    </recommendedName>
</protein>
<keyword evidence="1" id="KW-0808">Transferase</keyword>
<dbReference type="OrthoDB" id="5876729at2759"/>
<dbReference type="Gene3D" id="4.10.60.10">
    <property type="entry name" value="Zinc finger, CCHC-type"/>
    <property type="match status" value="1"/>
</dbReference>
<dbReference type="GO" id="GO:0019899">
    <property type="term" value="F:enzyme binding"/>
    <property type="evidence" value="ECO:0007669"/>
    <property type="project" value="UniProtKB-ARBA"/>
</dbReference>
<proteinExistence type="predicted"/>
<dbReference type="STRING" id="53326.A0A016V0K3"/>
<keyword evidence="4" id="KW-0255">Endonuclease</keyword>
<evidence type="ECO:0000256" key="3">
    <source>
        <dbReference type="ARBA" id="ARBA00022722"/>
    </source>
</evidence>
<keyword evidence="2" id="KW-0548">Nucleotidyltransferase</keyword>